<name>A0A3E2XPT9_9FIRM</name>
<gene>
    <name evidence="1" type="ORF">DW747_06330</name>
</gene>
<dbReference type="Pfam" id="PF12994">
    <property type="entry name" value="DUF3878"/>
    <property type="match status" value="1"/>
</dbReference>
<organism evidence="1 2">
    <name type="scientific">Coprococcus catus</name>
    <dbReference type="NCBI Taxonomy" id="116085"/>
    <lineage>
        <taxon>Bacteria</taxon>
        <taxon>Bacillati</taxon>
        <taxon>Bacillota</taxon>
        <taxon>Clostridia</taxon>
        <taxon>Lachnospirales</taxon>
        <taxon>Lachnospiraceae</taxon>
        <taxon>Coprococcus</taxon>
    </lineage>
</organism>
<proteinExistence type="predicted"/>
<comment type="caution">
    <text evidence="1">The sequence shown here is derived from an EMBL/GenBank/DDBJ whole genome shotgun (WGS) entry which is preliminary data.</text>
</comment>
<evidence type="ECO:0000313" key="2">
    <source>
        <dbReference type="Proteomes" id="UP000261231"/>
    </source>
</evidence>
<reference evidence="1 2" key="1">
    <citation type="submission" date="2018-08" db="EMBL/GenBank/DDBJ databases">
        <title>A genome reference for cultivated species of the human gut microbiota.</title>
        <authorList>
            <person name="Zou Y."/>
            <person name="Xue W."/>
            <person name="Luo G."/>
        </authorList>
    </citation>
    <scope>NUCLEOTIDE SEQUENCE [LARGE SCALE GENOMIC DNA]</scope>
    <source>
        <strain evidence="1 2">AM28-39</strain>
    </source>
</reference>
<dbReference type="EMBL" id="QVFD01000004">
    <property type="protein sequence ID" value="RGC48883.1"/>
    <property type="molecule type" value="Genomic_DNA"/>
</dbReference>
<evidence type="ECO:0000313" key="1">
    <source>
        <dbReference type="EMBL" id="RGC48883.1"/>
    </source>
</evidence>
<accession>A0A3E2XPT9</accession>
<dbReference type="RefSeq" id="WP_117539520.1">
    <property type="nucleotide sequence ID" value="NZ_QVFD01000004.1"/>
</dbReference>
<keyword evidence="2" id="KW-1185">Reference proteome</keyword>
<dbReference type="AlphaFoldDB" id="A0A3E2XPT9"/>
<dbReference type="InterPro" id="IPR024538">
    <property type="entry name" value="DUF3878"/>
</dbReference>
<protein>
    <submittedName>
        <fullName evidence="1">Uncharacterized protein</fullName>
    </submittedName>
</protein>
<sequence>MERAFAMLAELLQQEQFELLISEEDQTDHSVETDIRLVYLMNDAVESFLVFKEAKMTGKYLRDYEGMLDATLSKEEETYILTVWQDDQALTIFFKQLELEVHLYEYGEVAHFWVPGYEYLRLLEYQIAILRDKYDYLGENYCTDIEKKLAQLADFPPLNDTCYPAVPEKYLVPRVNGWRPTKAAIDVMIELAGEVNDRSMIRNLKLYRKCHGRWMTRKIAGMLCQTIHQQLIVLISEKMQEGTRHYSKRIFDEKIEAEFNRRLKKAVKRQQKLIASGIRALVYREEPFTTAKDSLEFHVYLMIDEKCRKNRKVRIEEVR</sequence>
<dbReference type="OrthoDB" id="1976162at2"/>
<dbReference type="Proteomes" id="UP000261231">
    <property type="component" value="Unassembled WGS sequence"/>
</dbReference>